<dbReference type="Gene3D" id="3.30.560.10">
    <property type="entry name" value="Glucose Oxidase, domain 3"/>
    <property type="match status" value="1"/>
</dbReference>
<evidence type="ECO:0000256" key="1">
    <source>
        <dbReference type="ARBA" id="ARBA00001974"/>
    </source>
</evidence>
<dbReference type="InterPro" id="IPR036188">
    <property type="entry name" value="FAD/NAD-bd_sf"/>
</dbReference>
<dbReference type="PaxDb" id="160488-PP_1949"/>
<dbReference type="InterPro" id="IPR000172">
    <property type="entry name" value="GMC_OxRdtase_N"/>
</dbReference>
<dbReference type="PATRIC" id="fig|160488.4.peg.2060"/>
<dbReference type="Gene3D" id="3.50.50.60">
    <property type="entry name" value="FAD/NAD(P)-binding domain"/>
    <property type="match status" value="1"/>
</dbReference>
<dbReference type="SUPFAM" id="SSF54373">
    <property type="entry name" value="FAD-linked reductases, C-terminal domain"/>
    <property type="match status" value="1"/>
</dbReference>
<accession>Q88LI3</accession>
<feature type="domain" description="Glucose-methanol-choline oxidoreductase N-terminal" evidence="9">
    <location>
        <begin position="256"/>
        <end position="270"/>
    </location>
</feature>
<organism evidence="10 11">
    <name type="scientific">Pseudomonas putida (strain ATCC 47054 / DSM 6125 / CFBP 8728 / NCIMB 11950 / KT2440)</name>
    <dbReference type="NCBI Taxonomy" id="160488"/>
    <lineage>
        <taxon>Bacteria</taxon>
        <taxon>Pseudomonadati</taxon>
        <taxon>Pseudomonadota</taxon>
        <taxon>Gammaproteobacteria</taxon>
        <taxon>Pseudomonadales</taxon>
        <taxon>Pseudomonadaceae</taxon>
        <taxon>Pseudomonas</taxon>
    </lineage>
</organism>
<reference evidence="10 11" key="1">
    <citation type="journal article" date="2002" name="Environ. Microbiol.">
        <title>Complete genome sequence and comparative analysis of the metabolically versatile Pseudomonas putida KT2440.</title>
        <authorList>
            <person name="Nelson K.E."/>
            <person name="Weinel C."/>
            <person name="Paulsen I.T."/>
            <person name="Dodson R.J."/>
            <person name="Hilbert H."/>
            <person name="Martins dos Santos V.A."/>
            <person name="Fouts D.E."/>
            <person name="Gill S.R."/>
            <person name="Pop M."/>
            <person name="Holmes M."/>
            <person name="Brinkac L."/>
            <person name="Beanan M."/>
            <person name="DeBoy R.T."/>
            <person name="Daugherty S."/>
            <person name="Kolonay J."/>
            <person name="Madupu R."/>
            <person name="Nelson W."/>
            <person name="White O."/>
            <person name="Peterson J."/>
            <person name="Khouri H."/>
            <person name="Hance I."/>
            <person name="Chris Lee P."/>
            <person name="Holtzapple E."/>
            <person name="Scanlan D."/>
            <person name="Tran K."/>
            <person name="Moazzez A."/>
            <person name="Utterback T."/>
            <person name="Rizzo M."/>
            <person name="Lee K."/>
            <person name="Kosack D."/>
            <person name="Moestl D."/>
            <person name="Wedler H."/>
            <person name="Lauber J."/>
            <person name="Stjepandic D."/>
            <person name="Hoheisel J."/>
            <person name="Straetz M."/>
            <person name="Heim S."/>
            <person name="Kiewitz C."/>
            <person name="Eisen J.A."/>
            <person name="Timmis K.N."/>
            <person name="Dusterhoft A."/>
            <person name="Tummler B."/>
            <person name="Fraser C.M."/>
        </authorList>
    </citation>
    <scope>NUCLEOTIDE SEQUENCE [LARGE SCALE GENOMIC DNA]</scope>
    <source>
        <strain evidence="11">ATCC 47054 / DSM 6125 / CFBP 8728 / NCIMB 11950 / KT2440</strain>
    </source>
</reference>
<dbReference type="PIRSF" id="PIRSF000137">
    <property type="entry name" value="Alcohol_oxidase"/>
    <property type="match status" value="1"/>
</dbReference>
<feature type="domain" description="Glucose-methanol-choline oxidoreductase N-terminal" evidence="8">
    <location>
        <begin position="85"/>
        <end position="108"/>
    </location>
</feature>
<feature type="binding site" evidence="6">
    <location>
        <position position="222"/>
    </location>
    <ligand>
        <name>FAD</name>
        <dbReference type="ChEBI" id="CHEBI:57692"/>
    </ligand>
</feature>
<dbReference type="AlphaFoldDB" id="Q88LI3"/>
<dbReference type="PhylomeDB" id="Q88LI3"/>
<dbReference type="GO" id="GO:0050660">
    <property type="term" value="F:flavin adenine dinucleotide binding"/>
    <property type="evidence" value="ECO:0007669"/>
    <property type="project" value="InterPro"/>
</dbReference>
<evidence type="ECO:0000313" key="10">
    <source>
        <dbReference type="EMBL" id="AAN67565.1"/>
    </source>
</evidence>
<evidence type="ECO:0000256" key="4">
    <source>
        <dbReference type="ARBA" id="ARBA00022827"/>
    </source>
</evidence>
<dbReference type="PROSITE" id="PS00624">
    <property type="entry name" value="GMC_OXRED_2"/>
    <property type="match status" value="1"/>
</dbReference>
<keyword evidence="4 6" id="KW-0274">FAD</keyword>
<dbReference type="Pfam" id="PF00732">
    <property type="entry name" value="GMC_oxred_N"/>
    <property type="match status" value="1"/>
</dbReference>
<dbReference type="KEGG" id="ppu:PP_1949"/>
<evidence type="ECO:0000256" key="2">
    <source>
        <dbReference type="ARBA" id="ARBA00010790"/>
    </source>
</evidence>
<dbReference type="InterPro" id="IPR012132">
    <property type="entry name" value="GMC_OxRdtase"/>
</dbReference>
<dbReference type="OrthoDB" id="9785276at2"/>
<evidence type="ECO:0000313" key="11">
    <source>
        <dbReference type="Proteomes" id="UP000000556"/>
    </source>
</evidence>
<evidence type="ECO:0000256" key="7">
    <source>
        <dbReference type="RuleBase" id="RU003968"/>
    </source>
</evidence>
<proteinExistence type="inferred from homology"/>
<evidence type="ECO:0000259" key="9">
    <source>
        <dbReference type="PROSITE" id="PS00624"/>
    </source>
</evidence>
<reference evidence="10 11" key="2">
    <citation type="journal article" date="2016" name="Environ. Microbiol.">
        <title>The revisited genome of Pseudomonas putida KT2440 enlightens its value as a robust metabolic chassis.</title>
        <authorList>
            <person name="Belda E."/>
            <person name="van Heck R.G."/>
            <person name="Lopez-Sanchez M.J."/>
            <person name="Cruveiller S."/>
            <person name="Barbe V."/>
            <person name="Fraser C."/>
            <person name="Klenk H.P."/>
            <person name="Petersen J."/>
            <person name="Morgat A."/>
            <person name="Nikel P.I."/>
            <person name="Vallenet D."/>
            <person name="Rouy Z."/>
            <person name="Sekowska A."/>
            <person name="Martins Dos Santos V.A."/>
            <person name="de Lorenzo V."/>
            <person name="Danchin A."/>
            <person name="Medigue C."/>
        </authorList>
    </citation>
    <scope>NUCLEOTIDE SEQUENCE [LARGE SCALE GENOMIC DNA]</scope>
    <source>
        <strain evidence="11">ATCC 47054 / DSM 6125 / CFBP 8728 / NCIMB 11950 / KT2440</strain>
    </source>
</reference>
<evidence type="ECO:0000256" key="3">
    <source>
        <dbReference type="ARBA" id="ARBA00022630"/>
    </source>
</evidence>
<gene>
    <name evidence="10" type="ordered locus">PP_1949</name>
</gene>
<keyword evidence="11" id="KW-1185">Reference proteome</keyword>
<dbReference type="GO" id="GO:0016614">
    <property type="term" value="F:oxidoreductase activity, acting on CH-OH group of donors"/>
    <property type="evidence" value="ECO:0007669"/>
    <property type="project" value="InterPro"/>
</dbReference>
<dbReference type="InterPro" id="IPR007867">
    <property type="entry name" value="GMC_OxRtase_C"/>
</dbReference>
<dbReference type="PANTHER" id="PTHR11552">
    <property type="entry name" value="GLUCOSE-METHANOL-CHOLINE GMC OXIDOREDUCTASE"/>
    <property type="match status" value="1"/>
</dbReference>
<dbReference type="STRING" id="160488.PP_1949"/>
<dbReference type="Proteomes" id="UP000000556">
    <property type="component" value="Chromosome"/>
</dbReference>
<dbReference type="PROSITE" id="PS00623">
    <property type="entry name" value="GMC_OXRED_1"/>
    <property type="match status" value="1"/>
</dbReference>
<dbReference type="SUPFAM" id="SSF51905">
    <property type="entry name" value="FAD/NAD(P)-binding domain"/>
    <property type="match status" value="1"/>
</dbReference>
<dbReference type="eggNOG" id="COG2303">
    <property type="taxonomic scope" value="Bacteria"/>
</dbReference>
<comment type="cofactor">
    <cofactor evidence="1 6">
        <name>FAD</name>
        <dbReference type="ChEBI" id="CHEBI:57692"/>
    </cofactor>
</comment>
<dbReference type="PANTHER" id="PTHR11552:SF147">
    <property type="entry name" value="CHOLINE DEHYDROGENASE, MITOCHONDRIAL"/>
    <property type="match status" value="1"/>
</dbReference>
<keyword evidence="5" id="KW-0560">Oxidoreductase</keyword>
<dbReference type="BioCyc" id="PPUT160488:G1G01-2071-MONOMER"/>
<protein>
    <submittedName>
        <fullName evidence="10">Oxidoreductase, GMC family</fullName>
    </submittedName>
</protein>
<comment type="similarity">
    <text evidence="2 7">Belongs to the GMC oxidoreductase family.</text>
</comment>
<evidence type="ECO:0000259" key="8">
    <source>
        <dbReference type="PROSITE" id="PS00623"/>
    </source>
</evidence>
<name>Q88LI3_PSEPK</name>
<dbReference type="EMBL" id="AE015451">
    <property type="protein sequence ID" value="AAN67565.1"/>
    <property type="molecule type" value="Genomic_DNA"/>
</dbReference>
<dbReference type="HOGENOM" id="CLU_002865_7_2_6"/>
<evidence type="ECO:0000256" key="5">
    <source>
        <dbReference type="ARBA" id="ARBA00023002"/>
    </source>
</evidence>
<sequence length="550" mass="59605">MSEEQPVYDYIIIGAGSAGCVLANRLSANPEHSVLLLEAGSRPKGLWASMPAGVSRVILPGPTNWAYQSEPDPSLAGRRIYVPRGKALGGSSAINGMAYLRGHREDYDHWVSLGCAGWGWDDVLPFYKKFEHREEGDEAFRGRDGELWVTDPVFKHPSSQAFIESCVEAGIPRLDDLNAPSPEGTGFLQFTIKGGRRHSAATAFLQPVLKRPNLHVLTGALVQKIVIEAERATGVEYSLGNQSIFAAAREIILSAGAIDSPKLLMLSGVGPAQELTRHGIPVLRDLPGVGENLHDHVYVHSGIETDRVASLNKDLRGLRSVLQGMNYLLRGKGCLTMGASQAVALAQVLPGARRPDTQINYRPLSWHFNKQGLVEIGKDNAVTISTCQLNPLSRGRLTLKSSNPIDAPAIYPNYFGNERDMVAAIAAVRKVREISCVGPLAKHIVNISPPDSMSDGEIADYIRQEGASSMMHWVGSCKMGIDSMAVVDERLKVRGLQGLRVVDASIMPTITSGNTNAPTIMIGEKGAAMILEDRLIGPRRKFRSESARAN</sequence>
<dbReference type="Pfam" id="PF05199">
    <property type="entry name" value="GMC_oxred_C"/>
    <property type="match status" value="1"/>
</dbReference>
<evidence type="ECO:0000256" key="6">
    <source>
        <dbReference type="PIRSR" id="PIRSR000137-2"/>
    </source>
</evidence>
<keyword evidence="3 7" id="KW-0285">Flavoprotein</keyword>